<reference evidence="3" key="1">
    <citation type="journal article" date="2014" name="Genome Announc.">
        <title>Draft genome sequence of Colletotrichum sublineola, a destructive pathogen of cultivated sorghum.</title>
        <authorList>
            <person name="Baroncelli R."/>
            <person name="Sanz-Martin J.M."/>
            <person name="Rech G.E."/>
            <person name="Sukno S.A."/>
            <person name="Thon M.R."/>
        </authorList>
    </citation>
    <scope>NUCLEOTIDE SEQUENCE [LARGE SCALE GENOMIC DNA]</scope>
    <source>
        <strain evidence="3">TX430BB</strain>
    </source>
</reference>
<dbReference type="HOGENOM" id="CLU_2158224_0_0_1"/>
<name>A0A066X5S0_COLSU</name>
<feature type="compositionally biased region" description="Polar residues" evidence="1">
    <location>
        <begin position="30"/>
        <end position="40"/>
    </location>
</feature>
<evidence type="ECO:0000256" key="1">
    <source>
        <dbReference type="SAM" id="MobiDB-lite"/>
    </source>
</evidence>
<protein>
    <submittedName>
        <fullName evidence="2">Uncharacterized protein</fullName>
    </submittedName>
</protein>
<keyword evidence="3" id="KW-1185">Reference proteome</keyword>
<evidence type="ECO:0000313" key="2">
    <source>
        <dbReference type="EMBL" id="KDN61360.1"/>
    </source>
</evidence>
<accession>A0A066X5S0</accession>
<gene>
    <name evidence="2" type="ORF">CSUB01_09781</name>
</gene>
<dbReference type="AlphaFoldDB" id="A0A066X5S0"/>
<dbReference type="Proteomes" id="UP000027238">
    <property type="component" value="Unassembled WGS sequence"/>
</dbReference>
<comment type="caution">
    <text evidence="2">The sequence shown here is derived from an EMBL/GenBank/DDBJ whole genome shotgun (WGS) entry which is preliminary data.</text>
</comment>
<dbReference type="EMBL" id="JMSE01001421">
    <property type="protein sequence ID" value="KDN61360.1"/>
    <property type="molecule type" value="Genomic_DNA"/>
</dbReference>
<sequence length="111" mass="12104">MRLSHSRPAKPQPDVHRDARLHITQSLVPFAGRNSTQLSHSTARRARSRRDTAAPNEDDNGVIVLHLHRSILPHTLNLFIAAAAAAAATCLPTVPSPCYPGPIPHIASRMR</sequence>
<proteinExistence type="predicted"/>
<organism evidence="2 3">
    <name type="scientific">Colletotrichum sublineola</name>
    <name type="common">Sorghum anthracnose fungus</name>
    <dbReference type="NCBI Taxonomy" id="1173701"/>
    <lineage>
        <taxon>Eukaryota</taxon>
        <taxon>Fungi</taxon>
        <taxon>Dikarya</taxon>
        <taxon>Ascomycota</taxon>
        <taxon>Pezizomycotina</taxon>
        <taxon>Sordariomycetes</taxon>
        <taxon>Hypocreomycetidae</taxon>
        <taxon>Glomerellales</taxon>
        <taxon>Glomerellaceae</taxon>
        <taxon>Colletotrichum</taxon>
        <taxon>Colletotrichum graminicola species complex</taxon>
    </lineage>
</organism>
<evidence type="ECO:0000313" key="3">
    <source>
        <dbReference type="Proteomes" id="UP000027238"/>
    </source>
</evidence>
<feature type="region of interest" description="Disordered" evidence="1">
    <location>
        <begin position="30"/>
        <end position="58"/>
    </location>
</feature>